<dbReference type="AlphaFoldDB" id="A0A9P4UVE8"/>
<feature type="compositionally biased region" description="Basic residues" evidence="1">
    <location>
        <begin position="34"/>
        <end position="43"/>
    </location>
</feature>
<dbReference type="EMBL" id="ML996232">
    <property type="protein sequence ID" value="KAF2729882.1"/>
    <property type="molecule type" value="Genomic_DNA"/>
</dbReference>
<name>A0A9P4UVE8_9PLEO</name>
<evidence type="ECO:0000313" key="2">
    <source>
        <dbReference type="EMBL" id="KAF2729882.1"/>
    </source>
</evidence>
<keyword evidence="3" id="KW-1185">Reference proteome</keyword>
<accession>A0A9P4UVE8</accession>
<gene>
    <name evidence="2" type="ORF">EJ04DRAFT_58164</name>
</gene>
<proteinExistence type="predicted"/>
<dbReference type="Proteomes" id="UP000799444">
    <property type="component" value="Unassembled WGS sequence"/>
</dbReference>
<feature type="region of interest" description="Disordered" evidence="1">
    <location>
        <begin position="1"/>
        <end position="90"/>
    </location>
</feature>
<comment type="caution">
    <text evidence="2">The sequence shown here is derived from an EMBL/GenBank/DDBJ whole genome shotgun (WGS) entry which is preliminary data.</text>
</comment>
<sequence length="175" mass="19370">MESMTNHVRRRTASASDSSKETTLPRQTRNNHNNQKKKSRVKRASPNGARVPNSSGFEKHSGAALLHTSAFPSSFPSSQPHSPIHASRPRAAPTPYYLAPWPSNFRKGQCPHASTMPWTAVRLFSNEAATSLTRARKSSPVRTPRPRQTSRRASGVLSATARLTVVWMSRCVVRD</sequence>
<feature type="compositionally biased region" description="Low complexity" evidence="1">
    <location>
        <begin position="69"/>
        <end position="83"/>
    </location>
</feature>
<organism evidence="2 3">
    <name type="scientific">Polyplosphaeria fusca</name>
    <dbReference type="NCBI Taxonomy" id="682080"/>
    <lineage>
        <taxon>Eukaryota</taxon>
        <taxon>Fungi</taxon>
        <taxon>Dikarya</taxon>
        <taxon>Ascomycota</taxon>
        <taxon>Pezizomycotina</taxon>
        <taxon>Dothideomycetes</taxon>
        <taxon>Pleosporomycetidae</taxon>
        <taxon>Pleosporales</taxon>
        <taxon>Tetraplosphaeriaceae</taxon>
        <taxon>Polyplosphaeria</taxon>
    </lineage>
</organism>
<feature type="compositionally biased region" description="Basic residues" evidence="1">
    <location>
        <begin position="134"/>
        <end position="150"/>
    </location>
</feature>
<feature type="compositionally biased region" description="Polar residues" evidence="1">
    <location>
        <begin position="13"/>
        <end position="33"/>
    </location>
</feature>
<evidence type="ECO:0000313" key="3">
    <source>
        <dbReference type="Proteomes" id="UP000799444"/>
    </source>
</evidence>
<reference evidence="2" key="1">
    <citation type="journal article" date="2020" name="Stud. Mycol.">
        <title>101 Dothideomycetes genomes: a test case for predicting lifestyles and emergence of pathogens.</title>
        <authorList>
            <person name="Haridas S."/>
            <person name="Albert R."/>
            <person name="Binder M."/>
            <person name="Bloem J."/>
            <person name="Labutti K."/>
            <person name="Salamov A."/>
            <person name="Andreopoulos B."/>
            <person name="Baker S."/>
            <person name="Barry K."/>
            <person name="Bills G."/>
            <person name="Bluhm B."/>
            <person name="Cannon C."/>
            <person name="Castanera R."/>
            <person name="Culley D."/>
            <person name="Daum C."/>
            <person name="Ezra D."/>
            <person name="Gonzalez J."/>
            <person name="Henrissat B."/>
            <person name="Kuo A."/>
            <person name="Liang C."/>
            <person name="Lipzen A."/>
            <person name="Lutzoni F."/>
            <person name="Magnuson J."/>
            <person name="Mondo S."/>
            <person name="Nolan M."/>
            <person name="Ohm R."/>
            <person name="Pangilinan J."/>
            <person name="Park H.-J."/>
            <person name="Ramirez L."/>
            <person name="Alfaro M."/>
            <person name="Sun H."/>
            <person name="Tritt A."/>
            <person name="Yoshinaga Y."/>
            <person name="Zwiers L.-H."/>
            <person name="Turgeon B."/>
            <person name="Goodwin S."/>
            <person name="Spatafora J."/>
            <person name="Crous P."/>
            <person name="Grigoriev I."/>
        </authorList>
    </citation>
    <scope>NUCLEOTIDE SEQUENCE</scope>
    <source>
        <strain evidence="2">CBS 125425</strain>
    </source>
</reference>
<evidence type="ECO:0000256" key="1">
    <source>
        <dbReference type="SAM" id="MobiDB-lite"/>
    </source>
</evidence>
<feature type="region of interest" description="Disordered" evidence="1">
    <location>
        <begin position="131"/>
        <end position="155"/>
    </location>
</feature>
<protein>
    <submittedName>
        <fullName evidence="2">Uncharacterized protein</fullName>
    </submittedName>
</protein>